<keyword evidence="2" id="KW-1185">Reference proteome</keyword>
<comment type="caution">
    <text evidence="1">The sequence shown here is derived from an EMBL/GenBank/DDBJ whole genome shotgun (WGS) entry which is preliminary data.</text>
</comment>
<protein>
    <submittedName>
        <fullName evidence="1">Uncharacterized protein</fullName>
    </submittedName>
</protein>
<accession>A0A0C2JS86</accession>
<dbReference type="EMBL" id="JWZT01001304">
    <property type="protein sequence ID" value="KII72298.1"/>
    <property type="molecule type" value="Genomic_DNA"/>
</dbReference>
<organism evidence="1 2">
    <name type="scientific">Thelohanellus kitauei</name>
    <name type="common">Myxosporean</name>
    <dbReference type="NCBI Taxonomy" id="669202"/>
    <lineage>
        <taxon>Eukaryota</taxon>
        <taxon>Metazoa</taxon>
        <taxon>Cnidaria</taxon>
        <taxon>Myxozoa</taxon>
        <taxon>Myxosporea</taxon>
        <taxon>Bivalvulida</taxon>
        <taxon>Platysporina</taxon>
        <taxon>Myxobolidae</taxon>
        <taxon>Thelohanellus</taxon>
    </lineage>
</organism>
<dbReference type="AlphaFoldDB" id="A0A0C2JS86"/>
<proteinExistence type="predicted"/>
<dbReference type="Proteomes" id="UP000031668">
    <property type="component" value="Unassembled WGS sequence"/>
</dbReference>
<name>A0A0C2JS86_THEKT</name>
<evidence type="ECO:0000313" key="2">
    <source>
        <dbReference type="Proteomes" id="UP000031668"/>
    </source>
</evidence>
<gene>
    <name evidence="1" type="ORF">RF11_05047</name>
</gene>
<sequence>MLDTIGKRLKCCRAATGTSPQELVAYVHEKKLDLSYTSYTRWEAGSAFPVKKIQALNVIVEFFNNHGLHVETEWILTGEGFPPQFAEYTTLDEDTLFILASRQLANVELIQIGGVYGEPYVNFGEFCIVSNEINIDPNNDKFERTTYVSTLLVENNLICAHQSNGYADWDNKFYYEGKYKDSLLIKIGIELTKIRKGDVSTVIWDEALKIDKDNIIDKQRREHNIYHGISFIYGIEDNVSMALNVCTGEDTSQKEFENLMLPMRFALLNYFKDL</sequence>
<reference evidence="1 2" key="1">
    <citation type="journal article" date="2014" name="Genome Biol. Evol.">
        <title>The genome of the myxosporean Thelohanellus kitauei shows adaptations to nutrient acquisition within its fish host.</title>
        <authorList>
            <person name="Yang Y."/>
            <person name="Xiong J."/>
            <person name="Zhou Z."/>
            <person name="Huo F."/>
            <person name="Miao W."/>
            <person name="Ran C."/>
            <person name="Liu Y."/>
            <person name="Zhang J."/>
            <person name="Feng J."/>
            <person name="Wang M."/>
            <person name="Wang M."/>
            <person name="Wang L."/>
            <person name="Yao B."/>
        </authorList>
    </citation>
    <scope>NUCLEOTIDE SEQUENCE [LARGE SCALE GENOMIC DNA]</scope>
    <source>
        <strain evidence="1">Wuqing</strain>
    </source>
</reference>
<evidence type="ECO:0000313" key="1">
    <source>
        <dbReference type="EMBL" id="KII72298.1"/>
    </source>
</evidence>